<proteinExistence type="predicted"/>
<dbReference type="SUPFAM" id="SSF51905">
    <property type="entry name" value="FAD/NAD(P)-binding domain"/>
    <property type="match status" value="1"/>
</dbReference>
<dbReference type="InterPro" id="IPR050982">
    <property type="entry name" value="Auxin_biosynth/cation_transpt"/>
</dbReference>
<feature type="compositionally biased region" description="Low complexity" evidence="2">
    <location>
        <begin position="1"/>
        <end position="14"/>
    </location>
</feature>
<reference evidence="3 4" key="2">
    <citation type="journal article" date="2017" name="Sci. Rep.">
        <title>A mobile pathogenicity chromosome in Fusarium oxysporum for infection of multiple cucurbit species.</title>
        <authorList>
            <person name="van Dam P."/>
            <person name="Fokkens L."/>
            <person name="Ayukawa Y."/>
            <person name="van der Gragt M."/>
            <person name="Ter Horst A."/>
            <person name="Brankovics B."/>
            <person name="Houterman P.M."/>
            <person name="Arie T."/>
            <person name="Rep M."/>
        </authorList>
    </citation>
    <scope>NUCLEOTIDE SEQUENCE [LARGE SCALE GENOMIC DNA]</scope>
    <source>
        <strain evidence="3 4">Forc016</strain>
    </source>
</reference>
<dbReference type="Proteomes" id="UP000219602">
    <property type="component" value="Chromosome RC"/>
</dbReference>
<dbReference type="AlphaFoldDB" id="A0A2H3FR51"/>
<evidence type="ECO:0000313" key="4">
    <source>
        <dbReference type="Proteomes" id="UP000219602"/>
    </source>
</evidence>
<evidence type="ECO:0000256" key="2">
    <source>
        <dbReference type="SAM" id="MobiDB-lite"/>
    </source>
</evidence>
<dbReference type="InterPro" id="IPR036188">
    <property type="entry name" value="FAD/NAD-bd_sf"/>
</dbReference>
<dbReference type="GO" id="GO:0004497">
    <property type="term" value="F:monooxygenase activity"/>
    <property type="evidence" value="ECO:0007669"/>
    <property type="project" value="TreeGrafter"/>
</dbReference>
<comment type="caution">
    <text evidence="3">The sequence shown here is derived from an EMBL/GenBank/DDBJ whole genome shotgun (WGS) entry which is preliminary data.</text>
</comment>
<gene>
    <name evidence="3" type="ORF">AU210_015730</name>
</gene>
<evidence type="ECO:0008006" key="5">
    <source>
        <dbReference type="Google" id="ProtNLM"/>
    </source>
</evidence>
<dbReference type="PANTHER" id="PTHR43539">
    <property type="entry name" value="FLAVIN-BINDING MONOOXYGENASE-LIKE PROTEIN (AFU_ORTHOLOGUE AFUA_4G09220)"/>
    <property type="match status" value="1"/>
</dbReference>
<dbReference type="PANTHER" id="PTHR43539:SF68">
    <property type="entry name" value="FLAVIN-BINDING MONOOXYGENASE-LIKE PROTEIN (AFU_ORTHOLOGUE AFUA_4G09220)"/>
    <property type="match status" value="1"/>
</dbReference>
<dbReference type="Pfam" id="PF13738">
    <property type="entry name" value="Pyr_redox_3"/>
    <property type="match status" value="1"/>
</dbReference>
<evidence type="ECO:0000256" key="1">
    <source>
        <dbReference type="ARBA" id="ARBA00023002"/>
    </source>
</evidence>
<protein>
    <recommendedName>
        <fullName evidence="5">Flavoprotein involved in K+ transport</fullName>
    </recommendedName>
</protein>
<sequence length="644" mass="70354">MAAVTTPAVTTPPVGEYPPRADLRKMMADEPLPAVAPGTIDEASMTGEQPTQEARVVLDRFNAALLSNDGRALAACFFPSQAYWKDNLALTCHLRTLTTPGVIAAGLLVTKELRGIARDLSVEGTAQFHTGMPFISSDFVFRTVSPAASCTGKVLLLPTKDDNEVVEWKIWVLSTRLENLDIHPEDESLLKNPSKPLDGLHDFNTDVFIIGGGNAAVALAARLKALGVESVISERNAHVGDNWALRYDCLQFHVPTSFCDLPYMPYDEKFRSVPLSRDVLAKQLRRYVKEFQLNVVTGSVIQWTTYDSAAKQWKVKIRTPSGEKIATARHLVQATGIASQKPNLPSIGDEHIYKGFNLHSSQYKNPAQLEEKGVKSLLIIGSANTAFDILQDSHDAGLKPTMVVRSHTYIVPVQYVVGPMSLGVYDFGVDAADRLLLSLPVNIDAALSKRLFTTLAGKEPDRYKSLSAAGFPVLDSTDKDCALAHNLVERAGGHYVDTGATSLIADGKVGVKANVEPIAFTEKGLRFSDDSTLDADAIIWCTGFCDRDVRQVAAEILGAGQSSDKGVGMGPEDIAARMDATWGIDSEGEIRGMWKRHLHLHKFWIMGGYTQQHRWHSLTVALQIKAELKGCLPEAWRDTPAPIE</sequence>
<dbReference type="EMBL" id="MABQ02000012">
    <property type="protein sequence ID" value="PCD21927.1"/>
    <property type="molecule type" value="Genomic_DNA"/>
</dbReference>
<evidence type="ECO:0000313" key="3">
    <source>
        <dbReference type="EMBL" id="PCD21927.1"/>
    </source>
</evidence>
<reference evidence="3 4" key="1">
    <citation type="journal article" date="2016" name="Environ. Microbiol.">
        <title>Effector profiles distinguish formae speciales of Fusarium oxysporum.</title>
        <authorList>
            <person name="van Dam P."/>
            <person name="Fokkens L."/>
            <person name="Schmidt S.M."/>
            <person name="Linmans J.H."/>
            <person name="Kistler H.C."/>
            <person name="Ma L.J."/>
            <person name="Rep M."/>
        </authorList>
    </citation>
    <scope>NUCLEOTIDE SEQUENCE [LARGE SCALE GENOMIC DNA]</scope>
    <source>
        <strain evidence="3 4">Forc016</strain>
    </source>
</reference>
<feature type="region of interest" description="Disordered" evidence="2">
    <location>
        <begin position="1"/>
        <end position="20"/>
    </location>
</feature>
<dbReference type="Gene3D" id="3.50.50.60">
    <property type="entry name" value="FAD/NAD(P)-binding domain"/>
    <property type="match status" value="2"/>
</dbReference>
<accession>A0A2H3FR51</accession>
<keyword evidence="1" id="KW-0560">Oxidoreductase</keyword>
<name>A0A2H3FR51_FUSOX</name>
<dbReference type="GO" id="GO:0050660">
    <property type="term" value="F:flavin adenine dinucleotide binding"/>
    <property type="evidence" value="ECO:0007669"/>
    <property type="project" value="TreeGrafter"/>
</dbReference>
<organism evidence="3 4">
    <name type="scientific">Fusarium oxysporum f. sp. radicis-cucumerinum</name>
    <dbReference type="NCBI Taxonomy" id="327505"/>
    <lineage>
        <taxon>Eukaryota</taxon>
        <taxon>Fungi</taxon>
        <taxon>Dikarya</taxon>
        <taxon>Ascomycota</taxon>
        <taxon>Pezizomycotina</taxon>
        <taxon>Sordariomycetes</taxon>
        <taxon>Hypocreomycetidae</taxon>
        <taxon>Hypocreales</taxon>
        <taxon>Nectriaceae</taxon>
        <taxon>Fusarium</taxon>
        <taxon>Fusarium oxysporum species complex</taxon>
    </lineage>
</organism>